<dbReference type="Pfam" id="PF03109">
    <property type="entry name" value="ABC1"/>
    <property type="match status" value="1"/>
</dbReference>
<feature type="compositionally biased region" description="Polar residues" evidence="5">
    <location>
        <begin position="1"/>
        <end position="13"/>
    </location>
</feature>
<dbReference type="SUPFAM" id="SSF56112">
    <property type="entry name" value="Protein kinase-like (PK-like)"/>
    <property type="match status" value="1"/>
</dbReference>
<keyword evidence="4" id="KW-0067">ATP-binding</keyword>
<feature type="domain" description="ABC1 atypical kinase-like" evidence="6">
    <location>
        <begin position="114"/>
        <end position="369"/>
    </location>
</feature>
<dbReference type="GO" id="GO:0006744">
    <property type="term" value="P:ubiquinone biosynthetic process"/>
    <property type="evidence" value="ECO:0007669"/>
    <property type="project" value="TreeGrafter"/>
</dbReference>
<protein>
    <submittedName>
        <fullName evidence="7">Ubiquinol-cytochrome C reductase</fullName>
    </submittedName>
</protein>
<dbReference type="GeneID" id="78256963"/>
<name>A0A075PB74_9ALTE</name>
<reference evidence="7 8" key="1">
    <citation type="submission" date="2014-06" db="EMBL/GenBank/DDBJ databases">
        <title>Genomes of Alteromonas australica, a world apart.</title>
        <authorList>
            <person name="Gonzaga A."/>
            <person name="Lopez-Perez M."/>
            <person name="Rodriguez-Valera F."/>
        </authorList>
    </citation>
    <scope>NUCLEOTIDE SEQUENCE [LARGE SCALE GENOMIC DNA]</scope>
    <source>
        <strain evidence="7 8">H 17</strain>
    </source>
</reference>
<dbReference type="CDD" id="cd13970">
    <property type="entry name" value="ABC1_ADCK3"/>
    <property type="match status" value="1"/>
</dbReference>
<evidence type="ECO:0000313" key="8">
    <source>
        <dbReference type="Proteomes" id="UP000056090"/>
    </source>
</evidence>
<keyword evidence="8" id="KW-1185">Reference proteome</keyword>
<dbReference type="EMBL" id="CP008849">
    <property type="protein sequence ID" value="AIG00598.1"/>
    <property type="molecule type" value="Genomic_DNA"/>
</dbReference>
<dbReference type="GO" id="GO:0016740">
    <property type="term" value="F:transferase activity"/>
    <property type="evidence" value="ECO:0007669"/>
    <property type="project" value="UniProtKB-KW"/>
</dbReference>
<evidence type="ECO:0000256" key="1">
    <source>
        <dbReference type="ARBA" id="ARBA00009670"/>
    </source>
</evidence>
<evidence type="ECO:0000259" key="6">
    <source>
        <dbReference type="Pfam" id="PF03109"/>
    </source>
</evidence>
<dbReference type="InterPro" id="IPR034646">
    <property type="entry name" value="ADCK3_dom"/>
</dbReference>
<accession>A0A075PB74</accession>
<keyword evidence="3" id="KW-0547">Nucleotide-binding</keyword>
<dbReference type="InterPro" id="IPR011009">
    <property type="entry name" value="Kinase-like_dom_sf"/>
</dbReference>
<proteinExistence type="inferred from homology"/>
<dbReference type="GO" id="GO:0005524">
    <property type="term" value="F:ATP binding"/>
    <property type="evidence" value="ECO:0007669"/>
    <property type="project" value="UniProtKB-KW"/>
</dbReference>
<dbReference type="eggNOG" id="COG0661">
    <property type="taxonomic scope" value="Bacteria"/>
</dbReference>
<gene>
    <name evidence="7" type="ORF">EP13_18975</name>
</gene>
<evidence type="ECO:0000313" key="7">
    <source>
        <dbReference type="EMBL" id="AIG00598.1"/>
    </source>
</evidence>
<evidence type="ECO:0000256" key="2">
    <source>
        <dbReference type="ARBA" id="ARBA00022679"/>
    </source>
</evidence>
<dbReference type="InterPro" id="IPR051409">
    <property type="entry name" value="Atypical_kinase_ADCK"/>
</dbReference>
<dbReference type="InterPro" id="IPR004147">
    <property type="entry name" value="ABC1_dom"/>
</dbReference>
<keyword evidence="2" id="KW-0808">Transferase</keyword>
<evidence type="ECO:0000256" key="5">
    <source>
        <dbReference type="SAM" id="MobiDB-lite"/>
    </source>
</evidence>
<feature type="region of interest" description="Disordered" evidence="5">
    <location>
        <begin position="1"/>
        <end position="29"/>
    </location>
</feature>
<organism evidence="7 8">
    <name type="scientific">Alteromonas australica</name>
    <dbReference type="NCBI Taxonomy" id="589873"/>
    <lineage>
        <taxon>Bacteria</taxon>
        <taxon>Pseudomonadati</taxon>
        <taxon>Pseudomonadota</taxon>
        <taxon>Gammaproteobacteria</taxon>
        <taxon>Alteromonadales</taxon>
        <taxon>Alteromonadaceae</taxon>
        <taxon>Alteromonas/Salinimonas group</taxon>
        <taxon>Alteromonas</taxon>
    </lineage>
</organism>
<dbReference type="RefSeq" id="WP_052364493.1">
    <property type="nucleotide sequence ID" value="NZ_CBCSKJ010000004.1"/>
</dbReference>
<sequence>MTDKFNANASHPNKTQDDKAARPTKAVPSSRLGRVSRLGFLATKVAGNVVAKGAEQWLKGEKPALSSLLLTPKNIANIADELASMRGAAMKLGQLISMDTGDFLPPELANILARLRDDADPMPKSQLVEVLNEAWGNDWQDKLLYFSFAPVAAASIGQVHKAITLDGVTLAIKVQYPGVKKSIDSDVDNVATLIKLTGLVPSSLDIQPLLEQAKQQLHQEADYSREANMLTRYRSALSHADSENVLGDEASSEAPSRFIVPQVYESLTTNTVLAMDFVKGEAADVLLSQPQEMRDQAMTQLMALFFQEIFEFKLLQSDPNLANYLFDTQTQRWVLLDFGATRDIPDNIAQGYQQLLKSAALNNADMMREAALDIGLIHATHCQQQQEAVVNIGLEACEAIRVSGAYDFGKSDLIARLHDKGMALTNEHDFWHTPPIDALFIHRKLGGLYLLAKRLGARVNMQDAAAKWLV</sequence>
<dbReference type="KEGG" id="aal:EP13_18975"/>
<dbReference type="PANTHER" id="PTHR43851:SF3">
    <property type="entry name" value="COENZYME Q8"/>
    <property type="match status" value="1"/>
</dbReference>
<comment type="similarity">
    <text evidence="1">Belongs to the protein kinase superfamily. ADCK protein kinase family.</text>
</comment>
<evidence type="ECO:0000256" key="3">
    <source>
        <dbReference type="ARBA" id="ARBA00022741"/>
    </source>
</evidence>
<dbReference type="Proteomes" id="UP000056090">
    <property type="component" value="Chromosome"/>
</dbReference>
<dbReference type="PANTHER" id="PTHR43851">
    <property type="match status" value="1"/>
</dbReference>
<evidence type="ECO:0000256" key="4">
    <source>
        <dbReference type="ARBA" id="ARBA00022840"/>
    </source>
</evidence>
<dbReference type="AlphaFoldDB" id="A0A075PB74"/>